<evidence type="ECO:0000313" key="2">
    <source>
        <dbReference type="EMBL" id="KAL2718805.1"/>
    </source>
</evidence>
<protein>
    <submittedName>
        <fullName evidence="2">Uncharacterized protein</fullName>
    </submittedName>
</protein>
<keyword evidence="1" id="KW-0472">Membrane</keyword>
<keyword evidence="1" id="KW-0812">Transmembrane</keyword>
<gene>
    <name evidence="2" type="ORF">V1478_011224</name>
</gene>
<dbReference type="Proteomes" id="UP001607302">
    <property type="component" value="Unassembled WGS sequence"/>
</dbReference>
<organism evidence="2 3">
    <name type="scientific">Vespula squamosa</name>
    <name type="common">Southern yellow jacket</name>
    <name type="synonym">Wasp</name>
    <dbReference type="NCBI Taxonomy" id="30214"/>
    <lineage>
        <taxon>Eukaryota</taxon>
        <taxon>Metazoa</taxon>
        <taxon>Ecdysozoa</taxon>
        <taxon>Arthropoda</taxon>
        <taxon>Hexapoda</taxon>
        <taxon>Insecta</taxon>
        <taxon>Pterygota</taxon>
        <taxon>Neoptera</taxon>
        <taxon>Endopterygota</taxon>
        <taxon>Hymenoptera</taxon>
        <taxon>Apocrita</taxon>
        <taxon>Aculeata</taxon>
        <taxon>Vespoidea</taxon>
        <taxon>Vespidae</taxon>
        <taxon>Vespinae</taxon>
        <taxon>Vespula</taxon>
    </lineage>
</organism>
<keyword evidence="1" id="KW-1133">Transmembrane helix</keyword>
<accession>A0ABD2AGI2</accession>
<evidence type="ECO:0000256" key="1">
    <source>
        <dbReference type="SAM" id="Phobius"/>
    </source>
</evidence>
<proteinExistence type="predicted"/>
<keyword evidence="3" id="KW-1185">Reference proteome</keyword>
<dbReference type="AlphaFoldDB" id="A0ABD2AGI2"/>
<evidence type="ECO:0000313" key="3">
    <source>
        <dbReference type="Proteomes" id="UP001607302"/>
    </source>
</evidence>
<reference evidence="2 3" key="1">
    <citation type="journal article" date="2024" name="Ann. Entomol. Soc. Am.">
        <title>Genomic analyses of the southern and eastern yellowjacket wasps (Hymenoptera: Vespidae) reveal evolutionary signatures of social life.</title>
        <authorList>
            <person name="Catto M.A."/>
            <person name="Caine P.B."/>
            <person name="Orr S.E."/>
            <person name="Hunt B.G."/>
            <person name="Goodisman M.A.D."/>
        </authorList>
    </citation>
    <scope>NUCLEOTIDE SEQUENCE [LARGE SCALE GENOMIC DNA]</scope>
    <source>
        <strain evidence="2">233</strain>
        <tissue evidence="2">Head and thorax</tissue>
    </source>
</reference>
<feature type="transmembrane region" description="Helical" evidence="1">
    <location>
        <begin position="12"/>
        <end position="28"/>
    </location>
</feature>
<sequence length="76" mass="9287">MYIQVEVMKSNLLFIFLWLYTPYIINVHKSEYTKLIFKQQYNRLNIIKTVKNLKSFYFKISILENFNLGIYILLTL</sequence>
<name>A0ABD2AGI2_VESSQ</name>
<comment type="caution">
    <text evidence="2">The sequence shown here is derived from an EMBL/GenBank/DDBJ whole genome shotgun (WGS) entry which is preliminary data.</text>
</comment>
<dbReference type="EMBL" id="JAUDFV010000151">
    <property type="protein sequence ID" value="KAL2718805.1"/>
    <property type="molecule type" value="Genomic_DNA"/>
</dbReference>